<dbReference type="EMBL" id="HBGH01014970">
    <property type="protein sequence ID" value="CAD9236255.1"/>
    <property type="molecule type" value="Transcribed_RNA"/>
</dbReference>
<gene>
    <name evidence="3" type="ORF">CCAE0312_LOCUS8348</name>
</gene>
<feature type="transmembrane region" description="Helical" evidence="1">
    <location>
        <begin position="606"/>
        <end position="633"/>
    </location>
</feature>
<accession>A0A7S1XEX1</accession>
<keyword evidence="1" id="KW-1133">Transmembrane helix</keyword>
<dbReference type="AlphaFoldDB" id="A0A7S1XEX1"/>
<dbReference type="InterPro" id="IPR004182">
    <property type="entry name" value="GRAM"/>
</dbReference>
<protein>
    <recommendedName>
        <fullName evidence="2">GRAM domain-containing protein</fullName>
    </recommendedName>
</protein>
<keyword evidence="1" id="KW-0472">Membrane</keyword>
<organism evidence="3">
    <name type="scientific">Compsopogon caeruleus</name>
    <dbReference type="NCBI Taxonomy" id="31354"/>
    <lineage>
        <taxon>Eukaryota</taxon>
        <taxon>Rhodophyta</taxon>
        <taxon>Compsopogonophyceae</taxon>
        <taxon>Compsopogonales</taxon>
        <taxon>Compsopogonaceae</taxon>
        <taxon>Compsopogon</taxon>
    </lineage>
</organism>
<feature type="transmembrane region" description="Helical" evidence="1">
    <location>
        <begin position="499"/>
        <end position="516"/>
    </location>
</feature>
<feature type="transmembrane region" description="Helical" evidence="1">
    <location>
        <begin position="523"/>
        <end position="541"/>
    </location>
</feature>
<dbReference type="Pfam" id="PF04842">
    <property type="entry name" value="DUF639"/>
    <property type="match status" value="1"/>
</dbReference>
<keyword evidence="1" id="KW-0812">Transmembrane</keyword>
<dbReference type="SMART" id="SM00568">
    <property type="entry name" value="GRAM"/>
    <property type="match status" value="1"/>
</dbReference>
<evidence type="ECO:0000256" key="1">
    <source>
        <dbReference type="SAM" id="Phobius"/>
    </source>
</evidence>
<name>A0A7S1XEX1_9RHOD</name>
<dbReference type="InterPro" id="IPR006927">
    <property type="entry name" value="DUF639"/>
</dbReference>
<dbReference type="PANTHER" id="PTHR31860">
    <property type="entry name" value="HEAT-INDUCIBLE TRANSCRIPTION REPRESSOR (DUF639)-RELATED"/>
    <property type="match status" value="1"/>
</dbReference>
<proteinExistence type="predicted"/>
<feature type="domain" description="GRAM" evidence="2">
    <location>
        <begin position="195"/>
        <end position="260"/>
    </location>
</feature>
<sequence length="670" mass="75248">MIGVCAKIQGKSLEVLKEEFDEDISLNSVRGGMFSVLPEDRRPRDFPDFVIMTTLQARDSFNVQNARSWMFNVMDRTGEGTVLREEFVRYASLMQPVADPAVADLVFRELVNPKFSGGASVVKAAEAVVEDLPSTKSAGFDEDPSRKSSETISHASENKPIFVEVPSSMSIIYETWKNFVDKLKKIYNRVDAEWETAKELLGLDPVEPLIKGHGAIDHSDTIPVPGRLFLSERYLVFLASMGSKHYVIRLGVISGVERYSLPVMLRDCVKISIEPETRSALKGEKISSVPTTSSVPTNSLGHTAANAVRLCSISGAPLIFSFHEFRSSLKRDMWIAYLDEMVAAHRLHAKFGFGSKGRAPSGTCEWPATAQNSPFRQDPSPPLFAVGAAVNILRTRSLKTATGRRSFKLLLFSHPDTNRDAVKWYVDSIQAFDGHERRSWVTRAIDSIAENMEINSRIYDVNEEEPFDVAKLGEGIARFYDLCRPMIWIYYEYERLMQWRNPPATILAAIVCFFIAKNNMTHLIPSFFMLAYAGVILAVRVRLVGFKGTDAAAAAASADARSQGMFELMTQVHDALHSAQNTFVRLNKQFGKLETLHLWGIPWMSWAYLIFVLSIALTMAIIPLRLLFIVFCLDAFTRHFRYPDGAANRFWENIPSNMAKFDVFAAKKNV</sequence>
<evidence type="ECO:0000259" key="2">
    <source>
        <dbReference type="SMART" id="SM00568"/>
    </source>
</evidence>
<reference evidence="3" key="1">
    <citation type="submission" date="2021-01" db="EMBL/GenBank/DDBJ databases">
        <authorList>
            <person name="Corre E."/>
            <person name="Pelletier E."/>
            <person name="Niang G."/>
            <person name="Scheremetjew M."/>
            <person name="Finn R."/>
            <person name="Kale V."/>
            <person name="Holt S."/>
            <person name="Cochrane G."/>
            <person name="Meng A."/>
            <person name="Brown T."/>
            <person name="Cohen L."/>
        </authorList>
    </citation>
    <scope>NUCLEOTIDE SEQUENCE</scope>
    <source>
        <strain evidence="3">SAG 36.94</strain>
    </source>
</reference>
<evidence type="ECO:0000313" key="3">
    <source>
        <dbReference type="EMBL" id="CAD9236255.1"/>
    </source>
</evidence>
<dbReference type="PANTHER" id="PTHR31860:SF6">
    <property type="entry name" value="HEAT-INDUCIBLE TRANSCRIPTION REPRESSOR (DUF639)"/>
    <property type="match status" value="1"/>
</dbReference>